<organism evidence="2 3">
    <name type="scientific">Vibrio caribbeanicus ATCC BAA-2122</name>
    <dbReference type="NCBI Taxonomy" id="796620"/>
    <lineage>
        <taxon>Bacteria</taxon>
        <taxon>Pseudomonadati</taxon>
        <taxon>Pseudomonadota</taxon>
        <taxon>Gammaproteobacteria</taxon>
        <taxon>Vibrionales</taxon>
        <taxon>Vibrionaceae</taxon>
        <taxon>Vibrio</taxon>
    </lineage>
</organism>
<evidence type="ECO:0000313" key="3">
    <source>
        <dbReference type="Proteomes" id="UP000002943"/>
    </source>
</evidence>
<dbReference type="PROSITE" id="PS51462">
    <property type="entry name" value="NUDIX"/>
    <property type="match status" value="1"/>
</dbReference>
<evidence type="ECO:0000313" key="2">
    <source>
        <dbReference type="EMBL" id="EFP96479.1"/>
    </source>
</evidence>
<gene>
    <name evidence="2" type="ORF">VIBC2010_04854</name>
</gene>
<protein>
    <submittedName>
        <fullName evidence="2">MutT/nudix family protein</fullName>
    </submittedName>
</protein>
<dbReference type="EMBL" id="AEIU01000074">
    <property type="protein sequence ID" value="EFP96479.1"/>
    <property type="molecule type" value="Genomic_DNA"/>
</dbReference>
<comment type="caution">
    <text evidence="2">The sequence shown here is derived from an EMBL/GenBank/DDBJ whole genome shotgun (WGS) entry which is preliminary data.</text>
</comment>
<dbReference type="Proteomes" id="UP000002943">
    <property type="component" value="Unassembled WGS sequence"/>
</dbReference>
<dbReference type="InterPro" id="IPR000086">
    <property type="entry name" value="NUDIX_hydrolase_dom"/>
</dbReference>
<keyword evidence="3" id="KW-1185">Reference proteome</keyword>
<dbReference type="STRING" id="796620.VIBC2010_04854"/>
<sequence length="149" mass="17083">MAIVCRGGKVLLQKRFRRSQGMVFEFPGGMVNEHESGTSAAARELFEETAMSDLKHTATFCDVNQFGGRIYYALFDALEKDEPIAVDESRKQTFHWLFPEQIPLEDFYPADVAFIKNKLLIEKIYQSEFGFQDSGHFRCVEVKENSALE</sequence>
<dbReference type="InterPro" id="IPR015797">
    <property type="entry name" value="NUDIX_hydrolase-like_dom_sf"/>
</dbReference>
<dbReference type="GO" id="GO:0003824">
    <property type="term" value="F:catalytic activity"/>
    <property type="evidence" value="ECO:0007669"/>
    <property type="project" value="UniProtKB-ARBA"/>
</dbReference>
<reference evidence="2 3" key="1">
    <citation type="journal article" date="2012" name="Int. J. Syst. Evol. Microbiol.">
        <title>Vibrio caribbeanicus sp. nov., isolated from the marine sponge Scleritoderma cyanea.</title>
        <authorList>
            <person name="Hoffmann M."/>
            <person name="Monday S.R."/>
            <person name="Allard M.W."/>
            <person name="Strain E.A."/>
            <person name="Whittaker P."/>
            <person name="Naum M."/>
            <person name="McCarthy P.J."/>
            <person name="Lopez J.V."/>
            <person name="Fischer M."/>
            <person name="Brown E.W."/>
        </authorList>
    </citation>
    <scope>NUCLEOTIDE SEQUENCE [LARGE SCALE GENOMIC DNA]</scope>
    <source>
        <strain evidence="2 3">ATCC BAA-2122</strain>
    </source>
</reference>
<proteinExistence type="predicted"/>
<name>E3BK94_9VIBR</name>
<evidence type="ECO:0000259" key="1">
    <source>
        <dbReference type="PROSITE" id="PS51462"/>
    </source>
</evidence>
<feature type="domain" description="Nudix hydrolase" evidence="1">
    <location>
        <begin position="1"/>
        <end position="120"/>
    </location>
</feature>
<accession>E3BK94</accession>
<dbReference type="eggNOG" id="COG0494">
    <property type="taxonomic scope" value="Bacteria"/>
</dbReference>
<dbReference type="Gene3D" id="3.90.79.10">
    <property type="entry name" value="Nucleoside Triphosphate Pyrophosphohydrolase"/>
    <property type="match status" value="1"/>
</dbReference>
<dbReference type="AlphaFoldDB" id="E3BK94"/>
<dbReference type="Pfam" id="PF00293">
    <property type="entry name" value="NUDIX"/>
    <property type="match status" value="1"/>
</dbReference>
<dbReference type="SUPFAM" id="SSF55811">
    <property type="entry name" value="Nudix"/>
    <property type="match status" value="1"/>
</dbReference>